<organism evidence="1 2">
    <name type="scientific">Pyropia yezoensis</name>
    <name type="common">Susabi-nori</name>
    <name type="synonym">Porphyra yezoensis</name>
    <dbReference type="NCBI Taxonomy" id="2788"/>
    <lineage>
        <taxon>Eukaryota</taxon>
        <taxon>Rhodophyta</taxon>
        <taxon>Bangiophyceae</taxon>
        <taxon>Bangiales</taxon>
        <taxon>Bangiaceae</taxon>
        <taxon>Pyropia</taxon>
    </lineage>
</organism>
<gene>
    <name evidence="1" type="ORF">I4F81_002946</name>
</gene>
<evidence type="ECO:0000313" key="2">
    <source>
        <dbReference type="Proteomes" id="UP000798662"/>
    </source>
</evidence>
<keyword evidence="2" id="KW-1185">Reference proteome</keyword>
<protein>
    <submittedName>
        <fullName evidence="1">Uncharacterized protein</fullName>
    </submittedName>
</protein>
<reference evidence="1" key="1">
    <citation type="submission" date="2019-11" db="EMBL/GenBank/DDBJ databases">
        <title>Nori genome reveals adaptations in red seaweeds to the harsh intertidal environment.</title>
        <authorList>
            <person name="Wang D."/>
            <person name="Mao Y."/>
        </authorList>
    </citation>
    <scope>NUCLEOTIDE SEQUENCE</scope>
    <source>
        <tissue evidence="1">Gametophyte</tissue>
    </source>
</reference>
<dbReference type="EMBL" id="CM020618">
    <property type="protein sequence ID" value="KAK1860357.1"/>
    <property type="molecule type" value="Genomic_DNA"/>
</dbReference>
<evidence type="ECO:0000313" key="1">
    <source>
        <dbReference type="EMBL" id="KAK1860357.1"/>
    </source>
</evidence>
<comment type="caution">
    <text evidence="1">The sequence shown here is derived from an EMBL/GenBank/DDBJ whole genome shotgun (WGS) entry which is preliminary data.</text>
</comment>
<dbReference type="Proteomes" id="UP000798662">
    <property type="component" value="Chromosome 1"/>
</dbReference>
<accession>A0ACC3BR34</accession>
<proteinExistence type="predicted"/>
<name>A0ACC3BR34_PYRYE</name>
<sequence>MAGDSRRNGVVPAVALAACDALGGGAGVGAGAGSSSSSSGGGCDSGGGDAAARPYRPPWTRGRVVEVAAAATSVVKLLLGAASFGLPWAFARAGVGVSAAMVVALGGLSAYTIQLLLDTRRRLAAGAASPPPPPPLRAADGGAASVAAAAGVHGAPPPLTAATPLLLHCDSGDAEAPPPGAPRPAAPPSPPAALAGTDADYATMAAAALGPPAGAYVRLATCVSCVGACAGYVAFIAGVLVAVAPEPAPSPRRVMAALLPLFVLVSQVRGWSHLAAASLAGNAAFAVAVCCVVAAAWPRLGGGSAAAAAASAAASGLSTPGTVAPWATPGSWAVAFGPTAFLFTIHYVAVPLASTVSVAGDFERLVLPFAFGLCVAVNVAFAVVCAVAYAGVGVADNIFRNVLGDAATGGRPLVLVVAAGVCVDLLFTYTLLLAAAREYAEKALFGDAPAANAAAANARPPPRSRRWAEAALRAGLAATTVAVAAAVPHFARLTSLAGGVSDASLAFVLPPLMAAAVRRRGRAAAAGTLATAVGGGMGGVGTAGKLPRPDCAEAALVTLAAAGGGLALVAVSQTLAPAAGGAAAG</sequence>